<keyword evidence="2" id="KW-1185">Reference proteome</keyword>
<sequence length="173" mass="18933">MTATDRVWRHCLATGTRLQTTYIPSTFDPADSPSRRLQQQLEWSIDPMILSITQLDTGIPHHIDLFASPPLNNSTSSTSSLGDPHPLAIAADAFRHSWKRLGNLYLYPPWNLIHQVHTVTQTGEVGCNSDRPPPPSLLAVSSMVSVGTRDIRLSTGLDPKAPAVASYTTIGRP</sequence>
<dbReference type="AlphaFoldDB" id="A0A197JIQ0"/>
<evidence type="ECO:0000313" key="1">
    <source>
        <dbReference type="EMBL" id="OAQ25020.1"/>
    </source>
</evidence>
<protein>
    <submittedName>
        <fullName evidence="1">Uncharacterized protein</fullName>
    </submittedName>
</protein>
<dbReference type="Proteomes" id="UP000078512">
    <property type="component" value="Unassembled WGS sequence"/>
</dbReference>
<accession>A0A197JIQ0</accession>
<dbReference type="OrthoDB" id="6140514at2759"/>
<organism evidence="1 2">
    <name type="scientific">Linnemannia elongata AG-77</name>
    <dbReference type="NCBI Taxonomy" id="1314771"/>
    <lineage>
        <taxon>Eukaryota</taxon>
        <taxon>Fungi</taxon>
        <taxon>Fungi incertae sedis</taxon>
        <taxon>Mucoromycota</taxon>
        <taxon>Mortierellomycotina</taxon>
        <taxon>Mortierellomycetes</taxon>
        <taxon>Mortierellales</taxon>
        <taxon>Mortierellaceae</taxon>
        <taxon>Linnemannia</taxon>
    </lineage>
</organism>
<evidence type="ECO:0000313" key="2">
    <source>
        <dbReference type="Proteomes" id="UP000078512"/>
    </source>
</evidence>
<dbReference type="EMBL" id="KV442084">
    <property type="protein sequence ID" value="OAQ25020.1"/>
    <property type="molecule type" value="Genomic_DNA"/>
</dbReference>
<gene>
    <name evidence="1" type="ORF">K457DRAFT_141525</name>
</gene>
<proteinExistence type="predicted"/>
<reference evidence="1 2" key="1">
    <citation type="submission" date="2016-05" db="EMBL/GenBank/DDBJ databases">
        <title>Genome sequencing reveals origins of a unique bacterial endosymbiosis in the earliest lineages of terrestrial Fungi.</title>
        <authorList>
            <consortium name="DOE Joint Genome Institute"/>
            <person name="Uehling J."/>
            <person name="Gryganskyi A."/>
            <person name="Hameed K."/>
            <person name="Tschaplinski T."/>
            <person name="Misztal P."/>
            <person name="Wu S."/>
            <person name="Desiro A."/>
            <person name="Vande Pol N."/>
            <person name="Du Z.-Y."/>
            <person name="Zienkiewicz A."/>
            <person name="Zienkiewicz K."/>
            <person name="Morin E."/>
            <person name="Tisserant E."/>
            <person name="Splivallo R."/>
            <person name="Hainaut M."/>
            <person name="Henrissat B."/>
            <person name="Ohm R."/>
            <person name="Kuo A."/>
            <person name="Yan J."/>
            <person name="Lipzen A."/>
            <person name="Nolan M."/>
            <person name="Labutti K."/>
            <person name="Barry K."/>
            <person name="Goldstein A."/>
            <person name="Labbe J."/>
            <person name="Schadt C."/>
            <person name="Tuskan G."/>
            <person name="Grigoriev I."/>
            <person name="Martin F."/>
            <person name="Vilgalys R."/>
            <person name="Bonito G."/>
        </authorList>
    </citation>
    <scope>NUCLEOTIDE SEQUENCE [LARGE SCALE GENOMIC DNA]</scope>
    <source>
        <strain evidence="1 2">AG-77</strain>
    </source>
</reference>
<name>A0A197JIQ0_9FUNG</name>